<comment type="caution">
    <text evidence="1">The sequence shown here is derived from an EMBL/GenBank/DDBJ whole genome shotgun (WGS) entry which is preliminary data.</text>
</comment>
<accession>X1CQT6</accession>
<dbReference type="EMBL" id="BART01037702">
    <property type="protein sequence ID" value="GAH10182.1"/>
    <property type="molecule type" value="Genomic_DNA"/>
</dbReference>
<gene>
    <name evidence="1" type="ORF">S01H4_62939</name>
</gene>
<proteinExistence type="predicted"/>
<organism evidence="1">
    <name type="scientific">marine sediment metagenome</name>
    <dbReference type="NCBI Taxonomy" id="412755"/>
    <lineage>
        <taxon>unclassified sequences</taxon>
        <taxon>metagenomes</taxon>
        <taxon>ecological metagenomes</taxon>
    </lineage>
</organism>
<dbReference type="AlphaFoldDB" id="X1CQT6"/>
<feature type="non-terminal residue" evidence="1">
    <location>
        <position position="113"/>
    </location>
</feature>
<sequence length="113" mass="12927">MKIVPVKASPFRIKGFKTRLRKTLREEGKIDKRMMQQTTATWKGSKPRFRVVEKVSPQELSVEVLPSGAGAKKWWWLEEGTKAHIIRPRNRSGMLHFRTGGRAKTKVGKLKSG</sequence>
<evidence type="ECO:0000313" key="1">
    <source>
        <dbReference type="EMBL" id="GAH10182.1"/>
    </source>
</evidence>
<reference evidence="1" key="1">
    <citation type="journal article" date="2014" name="Front. Microbiol.">
        <title>High frequency of phylogenetically diverse reductive dehalogenase-homologous genes in deep subseafloor sedimentary metagenomes.</title>
        <authorList>
            <person name="Kawai M."/>
            <person name="Futagami T."/>
            <person name="Toyoda A."/>
            <person name="Takaki Y."/>
            <person name="Nishi S."/>
            <person name="Hori S."/>
            <person name="Arai W."/>
            <person name="Tsubouchi T."/>
            <person name="Morono Y."/>
            <person name="Uchiyama I."/>
            <person name="Ito T."/>
            <person name="Fujiyama A."/>
            <person name="Inagaki F."/>
            <person name="Takami H."/>
        </authorList>
    </citation>
    <scope>NUCLEOTIDE SEQUENCE</scope>
    <source>
        <strain evidence="1">Expedition CK06-06</strain>
    </source>
</reference>
<name>X1CQT6_9ZZZZ</name>
<protein>
    <submittedName>
        <fullName evidence="1">Uncharacterized protein</fullName>
    </submittedName>
</protein>